<feature type="transmembrane region" description="Helical" evidence="1">
    <location>
        <begin position="6"/>
        <end position="27"/>
    </location>
</feature>
<reference evidence="2" key="1">
    <citation type="journal article" date="2022" name="Genome Biol. Evol.">
        <title>A New Gene Family Diagnostic for Intracellular Biomineralization of Amorphous Ca Carbonates by Cyanobacteria.</title>
        <authorList>
            <person name="Benzerara K."/>
            <person name="Duprat E."/>
            <person name="Bitard-Feildel T."/>
            <person name="Caumes G."/>
            <person name="Cassier-Chauvat C."/>
            <person name="Chauvat F."/>
            <person name="Dezi M."/>
            <person name="Diop S.I."/>
            <person name="Gaschignard G."/>
            <person name="Gorgen S."/>
            <person name="Gugger M."/>
            <person name="Lopez-Garcia P."/>
            <person name="Millet M."/>
            <person name="Skouri-Panet F."/>
            <person name="Moreira D."/>
            <person name="Callebaut I."/>
        </authorList>
    </citation>
    <scope>NUCLEOTIDE SEQUENCE</scope>
    <source>
        <strain evidence="2">G9</strain>
    </source>
</reference>
<comment type="caution">
    <text evidence="2">The sequence shown here is derived from an EMBL/GenBank/DDBJ whole genome shotgun (WGS) entry which is preliminary data.</text>
</comment>
<evidence type="ECO:0000313" key="2">
    <source>
        <dbReference type="EMBL" id="MDG2989984.1"/>
    </source>
</evidence>
<keyword evidence="1" id="KW-1133">Transmembrane helix</keyword>
<feature type="transmembrane region" description="Helical" evidence="1">
    <location>
        <begin position="81"/>
        <end position="99"/>
    </location>
</feature>
<feature type="transmembrane region" description="Helical" evidence="1">
    <location>
        <begin position="105"/>
        <end position="126"/>
    </location>
</feature>
<gene>
    <name evidence="2" type="ORF">L3556_03405</name>
</gene>
<evidence type="ECO:0008006" key="4">
    <source>
        <dbReference type="Google" id="ProtNLM"/>
    </source>
</evidence>
<dbReference type="EMBL" id="JAKKUT010000002">
    <property type="protein sequence ID" value="MDG2989984.1"/>
    <property type="molecule type" value="Genomic_DNA"/>
</dbReference>
<keyword evidence="1" id="KW-0472">Membrane</keyword>
<dbReference type="RefSeq" id="WP_277865908.1">
    <property type="nucleotide sequence ID" value="NZ_JAKKUT010000002.1"/>
</dbReference>
<accession>A0ABT6EW23</accession>
<organism evidence="2 3">
    <name type="scientific">Candidatus Synechococcus calcipolaris G9</name>
    <dbReference type="NCBI Taxonomy" id="1497997"/>
    <lineage>
        <taxon>Bacteria</taxon>
        <taxon>Bacillati</taxon>
        <taxon>Cyanobacteriota</taxon>
        <taxon>Cyanophyceae</taxon>
        <taxon>Synechococcales</taxon>
        <taxon>Synechococcaceae</taxon>
        <taxon>Synechococcus</taxon>
    </lineage>
</organism>
<evidence type="ECO:0000256" key="1">
    <source>
        <dbReference type="SAM" id="Phobius"/>
    </source>
</evidence>
<dbReference type="Proteomes" id="UP001154265">
    <property type="component" value="Unassembled WGS sequence"/>
</dbReference>
<keyword evidence="3" id="KW-1185">Reference proteome</keyword>
<name>A0ABT6EW23_9SYNE</name>
<reference evidence="2" key="2">
    <citation type="submission" date="2022-01" db="EMBL/GenBank/DDBJ databases">
        <authorList>
            <person name="Zivanovic Y."/>
            <person name="Moreira D."/>
            <person name="Lopez-Garcia P."/>
        </authorList>
    </citation>
    <scope>NUCLEOTIDE SEQUENCE</scope>
    <source>
        <strain evidence="2">G9</strain>
    </source>
</reference>
<proteinExistence type="predicted"/>
<sequence length="389" mass="45339">MKRLLLLLIELLYLPCLFILCFISRFINKKIDIGLGPEPLINNIYHKKALQAYNYTAETFVTQTYFIVKDFDRKFIFSNKFASIFFLRILHIDFLYLIFTYKCLYSYFNGCLLNSSILWTFEPYLLKVANIKIILMPYGADIQDLIRTPNLVFRHAMSSDYPLHRLKNKLISRKIDFWIKNASHIISGCDWVDYMYHWDTLMVAHFSIDTSLYKYLSPLEKTNNSKFRILHAPNHRNIKGTQFVIEAIESLQKDGEDIDLILLEKVSNQEVLHEIQKADLVIDQLIIGWYAMFAIESMVLSKPVICYLRDDLLYLYRCAGLISSDEPPLINSNPLSLKADLKRVIHDPNYLSLMSKKGKAYVEKVHSIHAVGAVFDTINRSIDLHPSTK</sequence>
<keyword evidence="1" id="KW-0812">Transmembrane</keyword>
<protein>
    <recommendedName>
        <fullName evidence="4">Glycosyl transferase family 1 domain-containing protein</fullName>
    </recommendedName>
</protein>
<evidence type="ECO:0000313" key="3">
    <source>
        <dbReference type="Proteomes" id="UP001154265"/>
    </source>
</evidence>
<dbReference type="SUPFAM" id="SSF53756">
    <property type="entry name" value="UDP-Glycosyltransferase/glycogen phosphorylase"/>
    <property type="match status" value="1"/>
</dbReference>